<feature type="region of interest" description="Disordered" evidence="1">
    <location>
        <begin position="132"/>
        <end position="162"/>
    </location>
</feature>
<feature type="compositionally biased region" description="Basic and acidic residues" evidence="1">
    <location>
        <begin position="42"/>
        <end position="58"/>
    </location>
</feature>
<feature type="compositionally biased region" description="Polar residues" evidence="1">
    <location>
        <begin position="59"/>
        <end position="73"/>
    </location>
</feature>
<feature type="compositionally biased region" description="Basic and acidic residues" evidence="1">
    <location>
        <begin position="132"/>
        <end position="147"/>
    </location>
</feature>
<evidence type="ECO:0000256" key="1">
    <source>
        <dbReference type="SAM" id="MobiDB-lite"/>
    </source>
</evidence>
<organism evidence="2 3">
    <name type="scientific">Actinokineospora cianjurensis</name>
    <dbReference type="NCBI Taxonomy" id="585224"/>
    <lineage>
        <taxon>Bacteria</taxon>
        <taxon>Bacillati</taxon>
        <taxon>Actinomycetota</taxon>
        <taxon>Actinomycetes</taxon>
        <taxon>Pseudonocardiales</taxon>
        <taxon>Pseudonocardiaceae</taxon>
        <taxon>Actinokineospora</taxon>
    </lineage>
</organism>
<keyword evidence="3" id="KW-1185">Reference proteome</keyword>
<evidence type="ECO:0000313" key="3">
    <source>
        <dbReference type="Proteomes" id="UP000282454"/>
    </source>
</evidence>
<name>A0A421AYD3_9PSEU</name>
<evidence type="ECO:0000313" key="2">
    <source>
        <dbReference type="EMBL" id="RLK54830.1"/>
    </source>
</evidence>
<protein>
    <recommendedName>
        <fullName evidence="4">Scaffolding protein</fullName>
    </recommendedName>
</protein>
<feature type="region of interest" description="Disordered" evidence="1">
    <location>
        <begin position="1"/>
        <end position="75"/>
    </location>
</feature>
<feature type="compositionally biased region" description="Polar residues" evidence="1">
    <location>
        <begin position="20"/>
        <end position="29"/>
    </location>
</feature>
<reference evidence="2 3" key="1">
    <citation type="submission" date="2018-10" db="EMBL/GenBank/DDBJ databases">
        <title>Genomic Encyclopedia of Archaeal and Bacterial Type Strains, Phase II (KMG-II): from individual species to whole genera.</title>
        <authorList>
            <person name="Goeker M."/>
        </authorList>
    </citation>
    <scope>NUCLEOTIDE SEQUENCE [LARGE SCALE GENOMIC DNA]</scope>
    <source>
        <strain evidence="2 3">DSM 45657</strain>
    </source>
</reference>
<gene>
    <name evidence="2" type="ORF">CLV68_5219</name>
</gene>
<dbReference type="AlphaFoldDB" id="A0A421AYD3"/>
<dbReference type="Proteomes" id="UP000282454">
    <property type="component" value="Unassembled WGS sequence"/>
</dbReference>
<sequence length="176" mass="18728">MTITEPTNPAEPTEPAPTGDTDNGTTSAAGSLDELPEWAQNEIRRARTEAGRYRRERNAAQQALTARDTTTADPDQAAEVERLNTQLGAAQRDAARLRAAIATGVPADYVADFAARLVGDTDEELAADATRLRELLGLPDPDRKRPDPTQGAGLDSATTASTPAEAFAAFVQDRLN</sequence>
<proteinExistence type="predicted"/>
<dbReference type="RefSeq" id="WP_121393491.1">
    <property type="nucleotide sequence ID" value="NZ_RCDD01000005.1"/>
</dbReference>
<comment type="caution">
    <text evidence="2">The sequence shown here is derived from an EMBL/GenBank/DDBJ whole genome shotgun (WGS) entry which is preliminary data.</text>
</comment>
<accession>A0A421AYD3</accession>
<dbReference type="EMBL" id="RCDD01000005">
    <property type="protein sequence ID" value="RLK54830.1"/>
    <property type="molecule type" value="Genomic_DNA"/>
</dbReference>
<dbReference type="OrthoDB" id="10002731at2"/>
<evidence type="ECO:0008006" key="4">
    <source>
        <dbReference type="Google" id="ProtNLM"/>
    </source>
</evidence>
<feature type="compositionally biased region" description="Low complexity" evidence="1">
    <location>
        <begin position="1"/>
        <end position="18"/>
    </location>
</feature>